<evidence type="ECO:0000256" key="9">
    <source>
        <dbReference type="ARBA" id="ARBA00022837"/>
    </source>
</evidence>
<keyword evidence="7" id="KW-0479">Metal-binding</keyword>
<feature type="region of interest" description="Disordered" evidence="14">
    <location>
        <begin position="4977"/>
        <end position="5101"/>
    </location>
</feature>
<evidence type="ECO:0000256" key="14">
    <source>
        <dbReference type="SAM" id="MobiDB-lite"/>
    </source>
</evidence>
<feature type="domain" description="EF-hand" evidence="16">
    <location>
        <begin position="4754"/>
        <end position="4789"/>
    </location>
</feature>
<dbReference type="PANTHER" id="PTHR23169:SF25">
    <property type="entry name" value="MICROTUBULE-ACTIN CROSS-LINKING FACTOR 1, ISOFORMS 1_2_3_4_5"/>
    <property type="match status" value="1"/>
</dbReference>
<keyword evidence="9" id="KW-0106">Calcium</keyword>
<evidence type="ECO:0000259" key="16">
    <source>
        <dbReference type="PROSITE" id="PS50222"/>
    </source>
</evidence>
<evidence type="ECO:0000256" key="2">
    <source>
        <dbReference type="ARBA" id="ARBA00004245"/>
    </source>
</evidence>
<feature type="coiled-coil region" evidence="13">
    <location>
        <begin position="1154"/>
        <end position="1184"/>
    </location>
</feature>
<dbReference type="GO" id="GO:0005882">
    <property type="term" value="C:intermediate filament"/>
    <property type="evidence" value="ECO:0007669"/>
    <property type="project" value="TreeGrafter"/>
</dbReference>
<dbReference type="FunFam" id="1.20.58.60:FF:000097">
    <property type="entry name" value="microtubule-actin cross-linking factor 1 isoform X2"/>
    <property type="match status" value="1"/>
</dbReference>
<dbReference type="InterPro" id="IPR018247">
    <property type="entry name" value="EF_Hand_1_Ca_BS"/>
</dbReference>
<dbReference type="FunFam" id="1.20.58.60:FF:000092">
    <property type="entry name" value="microtubule-actin cross-linking factor 1 isoform X2"/>
    <property type="match status" value="1"/>
</dbReference>
<keyword evidence="13" id="KW-0175">Coiled coil</keyword>
<dbReference type="FunFam" id="1.20.58.60:FF:000292">
    <property type="entry name" value="Microtubule-actin cross-linking factor 1, isoforms 1/2/3/5"/>
    <property type="match status" value="1"/>
</dbReference>
<dbReference type="GO" id="GO:0051893">
    <property type="term" value="P:regulation of focal adhesion assembly"/>
    <property type="evidence" value="ECO:0007669"/>
    <property type="project" value="TreeGrafter"/>
</dbReference>
<evidence type="ECO:0000256" key="10">
    <source>
        <dbReference type="ARBA" id="ARBA00023136"/>
    </source>
</evidence>
<dbReference type="FunFam" id="1.20.58.60:FF:000012">
    <property type="entry name" value="Microtubule-actin cross-linking factor 1"/>
    <property type="match status" value="1"/>
</dbReference>
<dbReference type="GO" id="GO:0015629">
    <property type="term" value="C:actin cytoskeleton"/>
    <property type="evidence" value="ECO:0007669"/>
    <property type="project" value="TreeGrafter"/>
</dbReference>
<dbReference type="GO" id="GO:0005737">
    <property type="term" value="C:cytoplasm"/>
    <property type="evidence" value="ECO:0007669"/>
    <property type="project" value="TreeGrafter"/>
</dbReference>
<dbReference type="SUPFAM" id="SSF143575">
    <property type="entry name" value="GAS2 domain-like"/>
    <property type="match status" value="1"/>
</dbReference>
<dbReference type="PROSITE" id="PS51460">
    <property type="entry name" value="GAR"/>
    <property type="match status" value="1"/>
</dbReference>
<sequence length="5101" mass="579479">MGEGFPRLVPDDLFPSQALYNQYIHFKETEIPAKEQEKGQIEELYKLLEVRIIVAARWEHCTFFLARLNRAQFRFILEWRSGNNPEDKRGSEQHAAGAGAEPLFPRCNPQPAQGRGGKCRSAGVFPQVWIEFGRIKLPQGYHPNDVEEEWGKLIIEMLEREKLLRPAVERSVLCPWQGHPLLLPLATGTIQNPPLISLCHSRLELLLQIANKIQNGALSCEEKLTLAKNTLQADAAHLESGQPVQYESDVVVYLQECEGLIRQLQVDVQILRDENYYQLEELVIMRLQDELVTLRLECTNLYRKGHFSTLELVPTSTLSTTHLKGESLTKGLHTSSASWFRKPMTRTELVAISSSEDEGSLRFVYELLAWVEEMQVSMRLERAEWGTDLPSVESQLETQRHIHASVEDLGSSVKEARILGPIPAPRLGRGEKTHQLRHLQSLHGFVSRATAELIWLNEKEEEELAYDWSDNNPNIAAKKNYFSELTAELEEKQDIFRSLQDTAELLSLENHPAKQTVEAYSAAVHTQWQWIKQLCLCVEQHVKENAAYFQFFSDARESETYLRNLQDSIKRKYSCDHNTSLTRLEDLLQDSMDEKEQLIQSKSSVASLVGRSKSIVQLRPRNPEHAVKSTIPIKAVCDYRQIEITICRNDECVLEDNSQRTKWKVISPTGNEAMVPSVCFLIPPPNKEAIEMANRVEQLYQKVMALWHQLHVNTKSLISWNYLRKDIALVSLAQGECQQALKSLQAHYEDFLQDSRDSELFSMSDRLRLEEEVESSKEHIQQLLESMENEDKDETVARTYLSELKNIRLRLEECEHRLVSRIQTPGSARADGDTIQENAIRIAEQEVRPAEDLQQLQSELRVVSERCYSFLNKAPAGPSTPHLRSELDLVVNKMEQTHGLSSIYLEKLKTVDVIIRNTQGAESLVKGYEVKLSQEEAVPADLAAIQAHRTALQQWLGEVKDKGSVFSTLEEEMAKAKEVGEQLFRLRQERSIDLERFQEKGSQLWDRWQRVCAQIETRHTELESIQEVLSDYRQCHSALIQWIEEITAQQELMKPGQAEDSRVLSEQLSQQTVRQDLVMSRCCRDLCRSHKLHLSPPLQDYELQLMTYRAFVESQQKSPMKRRRMLSSSDAITQEFMDLRTRYTALVTLTTQHVKYISDALRRLEEEEKVVEEEKQEHVDKVKELLGWALGLKQSVQGRTAAAGSRELGDIKKSISEQQVKLSQPEKDQISAQIGALKETYQALCSNSTEQLQQLQSQLAQETEHKVLLPSQPCSLLTFTPQGVEKVSFCGVSLTASSSQELQRSMNSRAASFASVLKSTEQFLEENKAKLEPGELAALQQDLQRAKEQYQSLQERTEVAQKELESAVSAAVQQETEKVKAAKELEENSNKIDSLLNWVASLEQKGGLPEYRPHPSLVTLRLRTAPLGSTAPEKPESSNLKAPGRDPQPRASPLPPWIFQAQHQELLSQQQDVILATQSAQAFLDRQGHSLAGEERERLQAQLAQLRAQYSASLSRSEARLKRVQLLRDELQKFLRDHGEFQAWLEQAEQDLEGMYKGDSDPASLRQLLRRQGSFSEDVISHKGDLRFVTMSGQKFLDGDAEDAESQLLMSRSVVKSKLEDATQRYTTLHSKVWEGLLRQFQEVAESLRTWLQESEAALGELLSETVSSDVAVLQKQLASTKVPRDSGGVSWEVLEPGWEFGLSSALHPADAIVSRFQSLSQQMSERSDLLQKSIAQSQSVQESLESLLQSVAEIEKNLEKDQPAVLTSASIQDSLKLKQDIARQKSCLEATREMVTRFMEAADSPAASALQDKLARVTEHFGRLCQQQQEREDALKGLLPKVEQYEQLWEKLQQFTESRTRALASGNQPDRDIAHFSQHIQELNSEMRQHQEDLAALEQLAEELSSCGFAPSRARALTLQNLFAPREKDASSCQEQLDEFRNLVGAVRKWLRETWPPIPNFAFEQDLLEEWKGKGPQVEEIGRRGTLLENLIVEITAPNTPPKDVGGGADPGLVFLGADLTEIQCDVSDVSRRYQALGAALRERQQQLSAMLDRMQQVQEEASSMLKWLESKERTLSELEASSSPTKTETMRAQAEHNKAFLAELEQNSGKIQKVKEALSGLLEKYPDSPEAANWKKMQEDLSKWERASQATAARQQKLEESATQLATFQAAEAQLRPWLMEKELMMSVLGPLSIDPNMLSAQKQQVQFMLKEFEARRQQHEQLNQAAQSILTGPGDVSPSTSQVRDELQGVNQKWSELTERLNSRSSQIDQAIVKSTQYQELLQGLSEKVKAVGQRLSSQSAISTQPDAVKQQLEETSEIRSDLEQLEEEISEAQTLCDDLSVLIGEQYLKDELRKRLETVALPLKGLEDLAADRMNRLQTALASSQQFQHMFDELRTWLDDKRCQQAQSQPISAKLERLQSQIQEQEEFQKSLNQHSGSYEMIVAEGESLLLSVQPGEEKTTLQNQLVSLKTHWEELSKQAADRHSKLKDCLQKAQKYQRHADDLLPWVEDCKARMAELEVTLDPVQLEATLLRSKAMLSDVEKRRSLLEMLNSAADILTDASQTDEDDIRDEKASINHKMDAITEELQTKTGSIEEMSQRLKEFQESFKNIEKKLEGAKHQLEIYDALGPQACSNKNLEKLRAQQEVLQALEPQVDYLKNLTQGLVEDAPDGSDCSQLLSQAEAAQQDFKAVKQKVNDCCALMENKLEGIGQFNSRVREMFSQLADLDDELDSMGPIGRDSDSLQSQAEDVRAFLGKLQRLKGDIESSESECKRMLEDEGSPDLVGLKRELETLSKQCSKLTERGRNRQEQVETTLARVEDFYSRLKELSHMTTAAEENEALQWVVGTEVETINQQLADFKQFQKEQVDPLQLKLQQVNGVGQGLIQSAGKNCDVQGLEHDMEEINTRWNTLNKKVAQRVAQLQEALLHCGKFQDALEPLLSWLADTEELISNQKPPSAEYKVVKAQIQEQKLLQRLLDDRKATVEMIQAEGDRIAQSAEPADRDKIVGQLESLARRWEGLLGRAAARQKQLEDILVLAKQFHETTEPVSDWLSVTEKKLANSEPIGTQTAKIQQQISRHKALEEEIESHAADVSGALGVGRSLSSLSCAAEQRLLAEKLEALQSRYGEVRERCGRKAALLDQALANARIFGEEEVEVLNWLAEVEDKLGSVSVKDFKRDVLQKQHADQLVFSLFEIVNRKKNVDQAIRNGQALLKQTTGEEVLLIQEKLDGIKTRYSDITAASSKALRTLEQARQLATKFQSTHEELTGWMSKVEEELASSGAQSPAGEQIPQFQQRQKELKKEVMEHRLVLDTVNEVSRALLELVPWRAREGLDKLVSDTNERYKLVSDTIKQRVEEIDAAIQRSQQYEQAADAELAWVAETKRKLMALGPIRLEQDQTTAQLQVQKAFSIDIIRHKDSMDELFSQRNEIFGTCGEEQKASLVQQYEAVSQLNSERYARLERAQVLVNQFWETYEELNPWIEETQALISQLPPPAIDHEQLKQQQDDMRQLRESIAEHKPHIDKLLKIGPQLKDLNPEEGEMVQEKYSRAEALYAKIKEEVCQRALALDEAFSQSTQFHDKIEPMLETLESLSSRLRLPPLIPAEVDKIRECISENKNSTVELEKLQPSFEALKRRGEELIGRSQGADKDLAAKVIQDKLDQMVFFWEDIKARTEEREMKFLDVLELAEKFWYDMAALLTTIKDTQDIVHDLESPGIDPSIIKQQVEAAETIKEETDGLHEELEFIRLLGTDLIFACGETEKPEVKKSIDEMNNAWENLNKTWKERLEKLEEAMQSAVQYQDTLQAMFDWLDNAVIKLCNMSPVGTDLSTVKEQMNEMKEFKMEVYQQQIEMEKLNHQGELMLKKATDETDRDIIKEPLTELKHLWENLGEKIAHRQHKLEAALLALGQFQHALAELMAWLTHTEELLDAQKPINGDPKVIEVELAKHHVLKNDVLAHQATVETVNKAGNELLESSAGDDASSLRNRLEKLNSCWESVLQKTEEREQQLQSTLQQAQGFHGEIEDFLLWLTRMESQLSASKPTGGLPETAREQLNAHMELYSQFKAKEDVYSQLLAKGRLMLLNRDDSGSGSKTEQSVALLEQKWCLVSTKMEERKAKLEEALALATDFQNSLQDFINWLTLAEQSLNIAPPPSLILAAVLAQIDEHKVFANEVNAHRDRIIELDQTGNQLKFLSQKQDVVLIKNLLVSVQSRWEKVVQRSVERGRALDDARKRAKQFHEAWKKLIDWLEDAENHLDSELEISNDPDKIKLQLSKHKEFQKTLGGKQPVYDTTIRTGRALKEKALLPDDTQKLDNLLGEVRDKWDTVCGKSVERQHKLEEALLFSGQFMDALQALVDWLYKVEPQLAEDQPVHGDLDLVMNLMDAHKVFQKELGKRTGTVQVLKRSGRELIDNSHDDTTWVKVQLQELSNRWDTVCKLSVSKQTRLEQALKQAEEFRTAVHMLLEWLSEAEQSLRFRGALPDDAEALQALIDAHKEFMKKVEEKRADVNAAVGMGEVILGACHPDCITTIKHWITIIRARFEEVLTWAKQHQQRLESALSELVANAELLEELLAWIQGAEATLIQRDQDAMPQNIDDVKALISEHQSFMEEMTRKQPDVDRVTKTYKRKATEPPHGPFIDKSRSNSDMPIISQETKNPRINQLSARWQQVWLLALERQRKLNDALDRLEELKEFANFDFDVWRKKYMRWMNHKKSRVMDFFRRIDKDQDGKITRQEFIDGILASKFPTTKLEMTAVADIFDRDGDGYIDYYEFVAALHPNKDAYRPTTDADKIEDEVTRQVAQCKCAKRFQVEQIGENKYRVRQRGFGDSQQLRLVRILRSTVMVRVGGGWMALDEFLVKNDPCRARGRTNLELREKFILPEGASQGMTPFRSRGRRSKPSSRAASPTRSSSSASQSNHSCASMPSSPATPASGTPHHFSRCYDKPWLINSKASTPLRGFDYSDFQLPSAEVTPSAGSKLKRPTFHSSRTSLAGDTSNSSSPVSTGAKTTRADPKKAASRPTSRAGSRTGSRASSRRGSDASDFDLLETQSACSDTSESSAAGGQSSRRGAAKPSKIPTMSKKTPSGKKQNKTKK</sequence>
<keyword evidence="11" id="KW-0206">Cytoskeleton</keyword>
<keyword evidence="6" id="KW-0597">Phosphoprotein</keyword>
<dbReference type="Gene3D" id="2.30.30.40">
    <property type="entry name" value="SH3 Domains"/>
    <property type="match status" value="1"/>
</dbReference>
<feature type="region of interest" description="Disordered" evidence="14">
    <location>
        <begin position="85"/>
        <end position="119"/>
    </location>
</feature>
<dbReference type="FunFam" id="1.20.58.60:FF:000010">
    <property type="entry name" value="plectin isoform X2"/>
    <property type="match status" value="1"/>
</dbReference>
<dbReference type="InterPro" id="IPR001452">
    <property type="entry name" value="SH3_domain"/>
</dbReference>
<dbReference type="GO" id="GO:0005198">
    <property type="term" value="F:structural molecule activity"/>
    <property type="evidence" value="ECO:0007669"/>
    <property type="project" value="TreeGrafter"/>
</dbReference>
<keyword evidence="3 12" id="KW-0728">SH3 domain</keyword>
<reference evidence="18" key="2">
    <citation type="submission" date="2025-09" db="UniProtKB">
        <authorList>
            <consortium name="Ensembl"/>
        </authorList>
    </citation>
    <scope>IDENTIFICATION</scope>
</reference>
<dbReference type="FunFam" id="1.20.58.60:FF:000116">
    <property type="entry name" value="Microtubule-actin cross-linking factor 1"/>
    <property type="match status" value="1"/>
</dbReference>
<feature type="compositionally biased region" description="Low complexity" evidence="14">
    <location>
        <begin position="5065"/>
        <end position="5075"/>
    </location>
</feature>
<evidence type="ECO:0000313" key="19">
    <source>
        <dbReference type="Proteomes" id="UP000694396"/>
    </source>
</evidence>
<comment type="subcellular location">
    <subcellularLocation>
        <location evidence="1">Cell membrane</location>
    </subcellularLocation>
    <subcellularLocation>
        <location evidence="2">Cytoplasm</location>
        <location evidence="2">Cytoskeleton</location>
    </subcellularLocation>
</comment>
<dbReference type="Proteomes" id="UP000694396">
    <property type="component" value="Unplaced"/>
</dbReference>
<dbReference type="FunFam" id="1.20.58.60:FF:000016">
    <property type="entry name" value="Microtubule-actin cross-linking factor 1"/>
    <property type="match status" value="1"/>
</dbReference>
<dbReference type="InterPro" id="IPR043197">
    <property type="entry name" value="Plakin"/>
</dbReference>
<feature type="region of interest" description="Disordered" evidence="14">
    <location>
        <begin position="1426"/>
        <end position="1454"/>
    </location>
</feature>
<feature type="compositionally biased region" description="Polar residues" evidence="14">
    <location>
        <begin position="5054"/>
        <end position="5064"/>
    </location>
</feature>
<dbReference type="GO" id="GO:0005509">
    <property type="term" value="F:calcium ion binding"/>
    <property type="evidence" value="ECO:0007669"/>
    <property type="project" value="InterPro"/>
</dbReference>
<dbReference type="Ensembl" id="ENSCRFT00000021980.1">
    <property type="protein sequence ID" value="ENSCRFP00000021263.1"/>
    <property type="gene ID" value="ENSCRFG00000011304.1"/>
</dbReference>
<dbReference type="PROSITE" id="PS50222">
    <property type="entry name" value="EF_HAND_2"/>
    <property type="match status" value="2"/>
</dbReference>
<dbReference type="GO" id="GO:0045296">
    <property type="term" value="F:cadherin binding"/>
    <property type="evidence" value="ECO:0007669"/>
    <property type="project" value="TreeGrafter"/>
</dbReference>
<dbReference type="Pfam" id="PF21020">
    <property type="entry name" value="Spectrin_4"/>
    <property type="match status" value="1"/>
</dbReference>
<feature type="coiled-coil region" evidence="13">
    <location>
        <begin position="1874"/>
        <end position="1908"/>
    </location>
</feature>
<dbReference type="FunFam" id="2.30.30.40:FF:000011">
    <property type="entry name" value="Microtubule-actin cross-linking factor 1"/>
    <property type="match status" value="1"/>
</dbReference>
<dbReference type="Pfam" id="PF13499">
    <property type="entry name" value="EF-hand_7"/>
    <property type="match status" value="1"/>
</dbReference>
<dbReference type="Pfam" id="PF17902">
    <property type="entry name" value="SH3_10"/>
    <property type="match status" value="1"/>
</dbReference>
<feature type="domain" description="SH3" evidence="15">
    <location>
        <begin position="628"/>
        <end position="685"/>
    </location>
</feature>
<dbReference type="FunFam" id="1.20.58.60:FF:000001">
    <property type="entry name" value="Microtubule-actin cross-linking factor 1"/>
    <property type="match status" value="3"/>
</dbReference>
<dbReference type="FunFam" id="1.20.58.60:FF:000089">
    <property type="entry name" value="microtubule-actin cross-linking factor 1 isoform X9"/>
    <property type="match status" value="1"/>
</dbReference>
<feature type="coiled-coil region" evidence="13">
    <location>
        <begin position="2312"/>
        <end position="2346"/>
    </location>
</feature>
<feature type="coiled-coil region" evidence="13">
    <location>
        <begin position="2598"/>
        <end position="2632"/>
    </location>
</feature>
<dbReference type="FunFam" id="1.20.58.60:FF:000025">
    <property type="entry name" value="microtubule-actin cross-linking factor 1"/>
    <property type="match status" value="1"/>
</dbReference>
<dbReference type="GO" id="GO:0005874">
    <property type="term" value="C:microtubule"/>
    <property type="evidence" value="ECO:0007669"/>
    <property type="project" value="TreeGrafter"/>
</dbReference>
<feature type="compositionally biased region" description="Basic residues" evidence="14">
    <location>
        <begin position="5091"/>
        <end position="5101"/>
    </location>
</feature>
<evidence type="ECO:0000256" key="5">
    <source>
        <dbReference type="ARBA" id="ARBA00022490"/>
    </source>
</evidence>
<evidence type="ECO:0000256" key="8">
    <source>
        <dbReference type="ARBA" id="ARBA00022737"/>
    </source>
</evidence>
<name>A0A8C3XI06_9PASS</name>
<feature type="coiled-coil region" evidence="13">
    <location>
        <begin position="254"/>
        <end position="304"/>
    </location>
</feature>
<dbReference type="InterPro" id="IPR003108">
    <property type="entry name" value="GAR_dom"/>
</dbReference>
<dbReference type="InterPro" id="IPR041573">
    <property type="entry name" value="Desmoplakin_Spectrin-like"/>
</dbReference>
<evidence type="ECO:0000256" key="6">
    <source>
        <dbReference type="ARBA" id="ARBA00022553"/>
    </source>
</evidence>
<keyword evidence="5" id="KW-0963">Cytoplasm</keyword>
<dbReference type="Pfam" id="PF02187">
    <property type="entry name" value="GAS2"/>
    <property type="match status" value="1"/>
</dbReference>
<dbReference type="Pfam" id="PF21097">
    <property type="entry name" value="SR_plectin_7"/>
    <property type="match status" value="1"/>
</dbReference>
<dbReference type="GO" id="GO:0008017">
    <property type="term" value="F:microtubule binding"/>
    <property type="evidence" value="ECO:0007669"/>
    <property type="project" value="InterPro"/>
</dbReference>
<dbReference type="PANTHER" id="PTHR23169">
    <property type="entry name" value="ENVOPLAKIN"/>
    <property type="match status" value="1"/>
</dbReference>
<dbReference type="FunFam" id="1.20.58.60:FF:000031">
    <property type="entry name" value="Microtubule-actin cross-linking factor 1"/>
    <property type="match status" value="1"/>
</dbReference>
<evidence type="ECO:0000256" key="13">
    <source>
        <dbReference type="SAM" id="Coils"/>
    </source>
</evidence>
<dbReference type="Pfam" id="PF00435">
    <property type="entry name" value="Spectrin"/>
    <property type="match status" value="18"/>
</dbReference>
<feature type="domain" description="GAR" evidence="17">
    <location>
        <begin position="4794"/>
        <end position="4871"/>
    </location>
</feature>
<dbReference type="InterPro" id="IPR002017">
    <property type="entry name" value="Spectrin_repeat"/>
</dbReference>
<dbReference type="InterPro" id="IPR049538">
    <property type="entry name" value="PCN-like_spectrin-like_rpt"/>
</dbReference>
<evidence type="ECO:0000256" key="11">
    <source>
        <dbReference type="ARBA" id="ARBA00023212"/>
    </source>
</evidence>
<dbReference type="FunFam" id="1.20.58.60:FF:000022">
    <property type="entry name" value="Microtubule-actin cross-linking factor 1"/>
    <property type="match status" value="1"/>
</dbReference>
<dbReference type="SMART" id="SM00054">
    <property type="entry name" value="EFh"/>
    <property type="match status" value="2"/>
</dbReference>
<dbReference type="InterPro" id="IPR018159">
    <property type="entry name" value="Spectrin/alpha-actinin"/>
</dbReference>
<dbReference type="FunFam" id="1.20.58.60:FF:000095">
    <property type="entry name" value="microtubule-actin cross-linking factor 1 isoform X2"/>
    <property type="match status" value="1"/>
</dbReference>
<evidence type="ECO:0000256" key="7">
    <source>
        <dbReference type="ARBA" id="ARBA00022723"/>
    </source>
</evidence>
<feature type="compositionally biased region" description="Polar residues" evidence="14">
    <location>
        <begin position="4991"/>
        <end position="5014"/>
    </location>
</feature>
<dbReference type="FunFam" id="1.20.58.60:FF:000014">
    <property type="entry name" value="microtubule-actin cross-linking factor 1"/>
    <property type="match status" value="1"/>
</dbReference>
<keyword evidence="19" id="KW-1185">Reference proteome</keyword>
<dbReference type="InterPro" id="IPR036534">
    <property type="entry name" value="GAR_dom_sf"/>
</dbReference>
<dbReference type="SUPFAM" id="SSF47473">
    <property type="entry name" value="EF-hand"/>
    <property type="match status" value="1"/>
</dbReference>
<feature type="compositionally biased region" description="Low complexity" evidence="14">
    <location>
        <begin position="4907"/>
        <end position="4939"/>
    </location>
</feature>
<dbReference type="SMART" id="SM00150">
    <property type="entry name" value="SPEC"/>
    <property type="match status" value="29"/>
</dbReference>
<dbReference type="FunFam" id="3.30.920.20:FF:000001">
    <property type="entry name" value="Microtubule-actin cross-linking factor 1"/>
    <property type="match status" value="1"/>
</dbReference>
<dbReference type="FunFam" id="1.20.58.60:FF:000090">
    <property type="entry name" value="microtubule-actin cross-linking factor 1 isoform X2"/>
    <property type="match status" value="1"/>
</dbReference>
<dbReference type="FunFam" id="1.20.58.60:FF:000061">
    <property type="entry name" value="microtubule-actin cross-linking factor 1 isoform X3"/>
    <property type="match status" value="1"/>
</dbReference>
<dbReference type="SMART" id="SM00243">
    <property type="entry name" value="GAS2"/>
    <property type="match status" value="1"/>
</dbReference>
<reference evidence="18" key="1">
    <citation type="submission" date="2025-08" db="UniProtKB">
        <authorList>
            <consortium name="Ensembl"/>
        </authorList>
    </citation>
    <scope>IDENTIFICATION</scope>
</reference>
<dbReference type="CDD" id="cd00176">
    <property type="entry name" value="SPEC"/>
    <property type="match status" value="13"/>
</dbReference>
<protein>
    <submittedName>
        <fullName evidence="18">Microtubule actin crosslinking factor 1</fullName>
    </submittedName>
</protein>
<dbReference type="Gene3D" id="1.20.58.60">
    <property type="match status" value="29"/>
</dbReference>
<feature type="coiled-coil region" evidence="13">
    <location>
        <begin position="3779"/>
        <end position="3806"/>
    </location>
</feature>
<dbReference type="Gene3D" id="3.30.920.20">
    <property type="entry name" value="Gas2-like domain"/>
    <property type="match status" value="1"/>
</dbReference>
<dbReference type="Gene3D" id="1.20.58.1060">
    <property type="match status" value="1"/>
</dbReference>
<feature type="coiled-coil region" evidence="13">
    <location>
        <begin position="1336"/>
        <end position="1370"/>
    </location>
</feature>
<evidence type="ECO:0000256" key="3">
    <source>
        <dbReference type="ARBA" id="ARBA00022443"/>
    </source>
</evidence>
<keyword evidence="10" id="KW-0472">Membrane</keyword>
<dbReference type="FunFam" id="1.20.58.60:FF:000021">
    <property type="entry name" value="Microtubule-actin cross-linking factor 1"/>
    <property type="match status" value="1"/>
</dbReference>
<keyword evidence="8" id="KW-0677">Repeat</keyword>
<dbReference type="GO" id="GO:0045104">
    <property type="term" value="P:intermediate filament cytoskeleton organization"/>
    <property type="evidence" value="ECO:0007669"/>
    <property type="project" value="InterPro"/>
</dbReference>
<dbReference type="Pfam" id="PF21019">
    <property type="entry name" value="Spectrin_3"/>
    <property type="match status" value="1"/>
</dbReference>
<dbReference type="InterPro" id="IPR002048">
    <property type="entry name" value="EF_hand_dom"/>
</dbReference>
<evidence type="ECO:0000259" key="15">
    <source>
        <dbReference type="PROSITE" id="PS50002"/>
    </source>
</evidence>
<dbReference type="FunFam" id="1.20.58.60:FF:000087">
    <property type="entry name" value="microtubule-actin cross-linking factor 1 isoform X2"/>
    <property type="match status" value="1"/>
</dbReference>
<evidence type="ECO:0000256" key="1">
    <source>
        <dbReference type="ARBA" id="ARBA00004236"/>
    </source>
</evidence>
<dbReference type="PROSITE" id="PS00018">
    <property type="entry name" value="EF_HAND_1"/>
    <property type="match status" value="2"/>
</dbReference>
<dbReference type="FunFam" id="1.10.238.10:FF:000013">
    <property type="entry name" value="Microtubule-actin cross-linking factor 1"/>
    <property type="match status" value="1"/>
</dbReference>
<evidence type="ECO:0000256" key="12">
    <source>
        <dbReference type="PROSITE-ProRule" id="PRU00192"/>
    </source>
</evidence>
<keyword evidence="4" id="KW-1003">Cell membrane</keyword>
<proteinExistence type="predicted"/>
<dbReference type="FunFam" id="1.20.58.60:FF:000167">
    <property type="entry name" value="microtubule-actin cross-linking factor 1 isoform X9"/>
    <property type="match status" value="1"/>
</dbReference>
<dbReference type="InterPro" id="IPR011992">
    <property type="entry name" value="EF-hand-dom_pair"/>
</dbReference>
<feature type="coiled-coil region" evidence="13">
    <location>
        <begin position="1238"/>
        <end position="1265"/>
    </location>
</feature>
<dbReference type="SUPFAM" id="SSF46966">
    <property type="entry name" value="Spectrin repeat"/>
    <property type="match status" value="23"/>
</dbReference>
<dbReference type="CDD" id="cd00051">
    <property type="entry name" value="EFh"/>
    <property type="match status" value="1"/>
</dbReference>
<dbReference type="SMART" id="SM01129">
    <property type="entry name" value="DELLA"/>
    <property type="match status" value="1"/>
</dbReference>
<evidence type="ECO:0000259" key="17">
    <source>
        <dbReference type="PROSITE" id="PS51460"/>
    </source>
</evidence>
<dbReference type="FunFam" id="1.20.58.60:FF:000234">
    <property type="entry name" value="microtubule-actin cross-linking factor 1 isoform X6"/>
    <property type="match status" value="1"/>
</dbReference>
<feature type="region of interest" description="Disordered" evidence="14">
    <location>
        <begin position="4889"/>
        <end position="4943"/>
    </location>
</feature>
<dbReference type="InterPro" id="IPR041615">
    <property type="entry name" value="Desmoplakin_SH3"/>
</dbReference>
<feature type="compositionally biased region" description="Low complexity" evidence="14">
    <location>
        <begin position="5025"/>
        <end position="5039"/>
    </location>
</feature>
<dbReference type="GO" id="GO:0005886">
    <property type="term" value="C:plasma membrane"/>
    <property type="evidence" value="ECO:0007669"/>
    <property type="project" value="UniProtKB-SubCell"/>
</dbReference>
<dbReference type="FunFam" id="1.20.58.60:FF:000008">
    <property type="entry name" value="microtubule-actin cross-linking factor 1"/>
    <property type="match status" value="2"/>
</dbReference>
<evidence type="ECO:0000313" key="18">
    <source>
        <dbReference type="Ensembl" id="ENSCRFP00000021263.1"/>
    </source>
</evidence>
<evidence type="ECO:0000256" key="4">
    <source>
        <dbReference type="ARBA" id="ARBA00022475"/>
    </source>
</evidence>
<dbReference type="PROSITE" id="PS50002">
    <property type="entry name" value="SH3"/>
    <property type="match status" value="1"/>
</dbReference>
<feature type="coiled-coil region" evidence="13">
    <location>
        <begin position="1489"/>
        <end position="1516"/>
    </location>
</feature>
<feature type="coiled-coil region" evidence="13">
    <location>
        <begin position="766"/>
        <end position="817"/>
    </location>
</feature>
<dbReference type="GO" id="GO:0032886">
    <property type="term" value="P:regulation of microtubule-based process"/>
    <property type="evidence" value="ECO:0007669"/>
    <property type="project" value="TreeGrafter"/>
</dbReference>
<dbReference type="FunFam" id="1.20.58.60:FF:000048">
    <property type="entry name" value="microtubule-actin cross-linking factor 1 isoform X3"/>
    <property type="match status" value="1"/>
</dbReference>
<dbReference type="GO" id="GO:0042060">
    <property type="term" value="P:wound healing"/>
    <property type="evidence" value="ECO:0007669"/>
    <property type="project" value="TreeGrafter"/>
</dbReference>
<dbReference type="FunFam" id="1.20.58.60:FF:000088">
    <property type="entry name" value="microtubule-actin cross-linking factor 1 isoform X2"/>
    <property type="match status" value="1"/>
</dbReference>
<dbReference type="Gene3D" id="1.10.238.10">
    <property type="entry name" value="EF-hand"/>
    <property type="match status" value="1"/>
</dbReference>
<feature type="coiled-coil region" evidence="13">
    <location>
        <begin position="2762"/>
        <end position="2808"/>
    </location>
</feature>
<feature type="domain" description="EF-hand" evidence="16">
    <location>
        <begin position="4718"/>
        <end position="4753"/>
    </location>
</feature>
<dbReference type="FunFam" id="1.20.58.60:FF:000084">
    <property type="entry name" value="microtubule-actin cross-linking factor 1 isoform X2"/>
    <property type="match status" value="1"/>
</dbReference>
<dbReference type="Pfam" id="PF18373">
    <property type="entry name" value="Spectrin_2"/>
    <property type="match status" value="1"/>
</dbReference>
<organism evidence="18 19">
    <name type="scientific">Cyanoderma ruficeps</name>
    <name type="common">rufous-capped babbler</name>
    <dbReference type="NCBI Taxonomy" id="181631"/>
    <lineage>
        <taxon>Eukaryota</taxon>
        <taxon>Metazoa</taxon>
        <taxon>Chordata</taxon>
        <taxon>Craniata</taxon>
        <taxon>Vertebrata</taxon>
        <taxon>Euteleostomi</taxon>
        <taxon>Archelosauria</taxon>
        <taxon>Archosauria</taxon>
        <taxon>Dinosauria</taxon>
        <taxon>Saurischia</taxon>
        <taxon>Theropoda</taxon>
        <taxon>Coelurosauria</taxon>
        <taxon>Aves</taxon>
        <taxon>Neognathae</taxon>
        <taxon>Neoaves</taxon>
        <taxon>Telluraves</taxon>
        <taxon>Australaves</taxon>
        <taxon>Passeriformes</taxon>
        <taxon>Sylvioidea</taxon>
        <taxon>Timaliidae</taxon>
        <taxon>Cyanoderma</taxon>
    </lineage>
</organism>
<accession>A0A8C3XI06</accession>